<reference evidence="4" key="1">
    <citation type="submission" date="2013-04" db="EMBL/GenBank/DDBJ databases">
        <authorList>
            <person name="Qu J."/>
            <person name="Murali S.C."/>
            <person name="Bandaranaike D."/>
            <person name="Bellair M."/>
            <person name="Blankenburg K."/>
            <person name="Chao H."/>
            <person name="Dinh H."/>
            <person name="Doddapaneni H."/>
            <person name="Downs B."/>
            <person name="Dugan-Rocha S."/>
            <person name="Elkadiri S."/>
            <person name="Gnanaolivu R.D."/>
            <person name="Hernandez B."/>
            <person name="Javaid M."/>
            <person name="Jayaseelan J.C."/>
            <person name="Lee S."/>
            <person name="Li M."/>
            <person name="Ming W."/>
            <person name="Munidasa M."/>
            <person name="Muniz J."/>
            <person name="Nguyen L."/>
            <person name="Ongeri F."/>
            <person name="Osuji N."/>
            <person name="Pu L.-L."/>
            <person name="Puazo M."/>
            <person name="Qu C."/>
            <person name="Quiroz J."/>
            <person name="Raj R."/>
            <person name="Weissenberger G."/>
            <person name="Xin Y."/>
            <person name="Zou X."/>
            <person name="Han Y."/>
            <person name="Richards S."/>
            <person name="Worley K."/>
            <person name="Muzny D."/>
            <person name="Gibbs R."/>
        </authorList>
    </citation>
    <scope>NUCLEOTIDE SEQUENCE</scope>
    <source>
        <strain evidence="4">Sampled in the wild</strain>
    </source>
</reference>
<gene>
    <name evidence="4" type="ORF">J437_LFUL001649</name>
</gene>
<dbReference type="Pfam" id="PF10650">
    <property type="entry name" value="zf-C3H1"/>
    <property type="match status" value="1"/>
</dbReference>
<organism evidence="4 5">
    <name type="scientific">Ladona fulva</name>
    <name type="common">Scarce chaser dragonfly</name>
    <name type="synonym">Libellula fulva</name>
    <dbReference type="NCBI Taxonomy" id="123851"/>
    <lineage>
        <taxon>Eukaryota</taxon>
        <taxon>Metazoa</taxon>
        <taxon>Ecdysozoa</taxon>
        <taxon>Arthropoda</taxon>
        <taxon>Hexapoda</taxon>
        <taxon>Insecta</taxon>
        <taxon>Pterygota</taxon>
        <taxon>Palaeoptera</taxon>
        <taxon>Odonata</taxon>
        <taxon>Epiprocta</taxon>
        <taxon>Anisoptera</taxon>
        <taxon>Libelluloidea</taxon>
        <taxon>Libellulidae</taxon>
        <taxon>Ladona</taxon>
    </lineage>
</organism>
<accession>A0A8K0NYU6</accession>
<sequence>MKMQISILEMQKKRKAGELSQVPPKIDQKGVPVKSLPLSKSNQTSTKSVMEESKNNVCEPNNPLGLNSDLVSKDKEAQEKSSEKVSEESTTAVSDGAFDDNIEDENVMREQLLRSRLRKRAAAKAESSPALRESEFIQTLSSESNVEAGDLSKPKSAVQLSSSIVTTDSGEPPEMVKPVLTLDSEKEVISSEKVEVSSAVEPVMLESKVSDACDATSVTEEIPHTGSIVTQVVHVNTSLNDKLEDEKKTAEKREVISAKEGAVKNVSLEGKETTEKRQVTNVKVNVIKKVSEGNVLSEMRVNGREMATAKELPSHSIARGFAGTTKRVNLQSGVPSTHHGVDSKESQLKELESKLLSERHAALDYLRELQQLLNAMEFEGNRLREKEAAVKKLRTELSLAEVSLLTQKRLMKQLAMNVSSVRARVTETRHKCTLLSRACHKLGNQIKQEEIANGGERSTYRVPTGVAELVKSQLSSVLFHKKQLKKSGLPFLDPSQELTSKDGYSVKKSGKKFVRVHQQPNSLMWARNQLASNRSNLKVERNSPFSPSKFVKFVQSNSSLVKSGAASKSTADLVSVASTSTSAISTLPVAKGLMTSAKLSSTKESPNPPVAVLSANQTATKGVHVPDSNTSVVVAGPSSVTEDDVSSVSRTNVSSFILKPSDSSKKIDAEKSNPLREYESPLISISRTASEKLTTEISSHSENIQPEESTNLDPNVMLCPYDLRGVCQDEECTYQHQRRKGAAKKS</sequence>
<dbReference type="OrthoDB" id="8197317at2759"/>
<proteinExistence type="predicted"/>
<feature type="region of interest" description="Disordered" evidence="2">
    <location>
        <begin position="14"/>
        <end position="103"/>
    </location>
</feature>
<feature type="coiled-coil region" evidence="1">
    <location>
        <begin position="341"/>
        <end position="403"/>
    </location>
</feature>
<protein>
    <recommendedName>
        <fullName evidence="3">Putative zinc-finger domain-containing protein</fullName>
    </recommendedName>
</protein>
<feature type="compositionally biased region" description="Polar residues" evidence="2">
    <location>
        <begin position="38"/>
        <end position="48"/>
    </location>
</feature>
<dbReference type="Proteomes" id="UP000792457">
    <property type="component" value="Unassembled WGS sequence"/>
</dbReference>
<feature type="domain" description="Putative zinc-finger" evidence="3">
    <location>
        <begin position="718"/>
        <end position="736"/>
    </location>
</feature>
<evidence type="ECO:0000313" key="4">
    <source>
        <dbReference type="EMBL" id="KAG8227106.1"/>
    </source>
</evidence>
<dbReference type="AlphaFoldDB" id="A0A8K0NYU6"/>
<feature type="compositionally biased region" description="Basic and acidic residues" evidence="2">
    <location>
        <begin position="71"/>
        <end position="87"/>
    </location>
</feature>
<dbReference type="EMBL" id="KZ308312">
    <property type="protein sequence ID" value="KAG8227106.1"/>
    <property type="molecule type" value="Genomic_DNA"/>
</dbReference>
<keyword evidence="5" id="KW-1185">Reference proteome</keyword>
<comment type="caution">
    <text evidence="4">The sequence shown here is derived from an EMBL/GenBank/DDBJ whole genome shotgun (WGS) entry which is preliminary data.</text>
</comment>
<evidence type="ECO:0000313" key="5">
    <source>
        <dbReference type="Proteomes" id="UP000792457"/>
    </source>
</evidence>
<keyword evidence="1" id="KW-0175">Coiled coil</keyword>
<name>A0A8K0NYU6_LADFU</name>
<evidence type="ECO:0000259" key="3">
    <source>
        <dbReference type="Pfam" id="PF10650"/>
    </source>
</evidence>
<reference evidence="4" key="2">
    <citation type="submission" date="2017-10" db="EMBL/GenBank/DDBJ databases">
        <title>Ladona fulva Genome sequencing and assembly.</title>
        <authorList>
            <person name="Murali S."/>
            <person name="Richards S."/>
            <person name="Bandaranaike D."/>
            <person name="Bellair M."/>
            <person name="Blankenburg K."/>
            <person name="Chao H."/>
            <person name="Dinh H."/>
            <person name="Doddapaneni H."/>
            <person name="Dugan-Rocha S."/>
            <person name="Elkadiri S."/>
            <person name="Gnanaolivu R."/>
            <person name="Hernandez B."/>
            <person name="Skinner E."/>
            <person name="Javaid M."/>
            <person name="Lee S."/>
            <person name="Li M."/>
            <person name="Ming W."/>
            <person name="Munidasa M."/>
            <person name="Muniz J."/>
            <person name="Nguyen L."/>
            <person name="Hughes D."/>
            <person name="Osuji N."/>
            <person name="Pu L.-L."/>
            <person name="Puazo M."/>
            <person name="Qu C."/>
            <person name="Quiroz J."/>
            <person name="Raj R."/>
            <person name="Weissenberger G."/>
            <person name="Xin Y."/>
            <person name="Zou X."/>
            <person name="Han Y."/>
            <person name="Worley K."/>
            <person name="Muzny D."/>
            <person name="Gibbs R."/>
        </authorList>
    </citation>
    <scope>NUCLEOTIDE SEQUENCE</scope>
    <source>
        <strain evidence="4">Sampled in the wild</strain>
    </source>
</reference>
<dbReference type="InterPro" id="IPR019607">
    <property type="entry name" value="Putative_zinc-finger_domain"/>
</dbReference>
<evidence type="ECO:0000256" key="2">
    <source>
        <dbReference type="SAM" id="MobiDB-lite"/>
    </source>
</evidence>
<evidence type="ECO:0000256" key="1">
    <source>
        <dbReference type="SAM" id="Coils"/>
    </source>
</evidence>